<dbReference type="Gene3D" id="3.40.50.1820">
    <property type="entry name" value="alpha/beta hydrolase"/>
    <property type="match status" value="1"/>
</dbReference>
<dbReference type="PRINTS" id="PR00111">
    <property type="entry name" value="ABHYDROLASE"/>
</dbReference>
<dbReference type="GO" id="GO:0004177">
    <property type="term" value="F:aminopeptidase activity"/>
    <property type="evidence" value="ECO:0007669"/>
    <property type="project" value="UniProtKB-KW"/>
</dbReference>
<dbReference type="EMBL" id="LILC01000016">
    <property type="protein sequence ID" value="KOO44261.1"/>
    <property type="molecule type" value="Genomic_DNA"/>
</dbReference>
<dbReference type="InterPro" id="IPR005944">
    <property type="entry name" value="Pro_iminopeptidase"/>
</dbReference>
<dbReference type="AlphaFoldDB" id="A0A0M0KZL8"/>
<evidence type="ECO:0000256" key="3">
    <source>
        <dbReference type="ARBA" id="ARBA00010088"/>
    </source>
</evidence>
<comment type="catalytic activity">
    <reaction evidence="1">
        <text>Release of N-terminal proline from a peptide.</text>
        <dbReference type="EC" id="3.4.11.5"/>
    </reaction>
</comment>
<evidence type="ECO:0000256" key="1">
    <source>
        <dbReference type="ARBA" id="ARBA00001585"/>
    </source>
</evidence>
<dbReference type="InterPro" id="IPR002410">
    <property type="entry name" value="Peptidase_S33"/>
</dbReference>
<name>A0A0M0KZL8_9BACI</name>
<dbReference type="RefSeq" id="WP_053401915.1">
    <property type="nucleotide sequence ID" value="NZ_LILC01000016.1"/>
</dbReference>
<keyword evidence="7" id="KW-0645">Protease</keyword>
<protein>
    <recommendedName>
        <fullName evidence="4">prolyl aminopeptidase</fullName>
        <ecNumber evidence="4">3.4.11.5</ecNumber>
    </recommendedName>
    <alternativeName>
        <fullName evidence="9">Prolyl aminopeptidase</fullName>
    </alternativeName>
</protein>
<evidence type="ECO:0000256" key="4">
    <source>
        <dbReference type="ARBA" id="ARBA00012568"/>
    </source>
</evidence>
<evidence type="ECO:0000256" key="5">
    <source>
        <dbReference type="ARBA" id="ARBA00022438"/>
    </source>
</evidence>
<evidence type="ECO:0000313" key="11">
    <source>
        <dbReference type="EMBL" id="KOO44261.1"/>
    </source>
</evidence>
<dbReference type="Proteomes" id="UP000037558">
    <property type="component" value="Unassembled WGS sequence"/>
</dbReference>
<dbReference type="PRINTS" id="PR00793">
    <property type="entry name" value="PROAMNOPTASE"/>
</dbReference>
<dbReference type="GO" id="GO:0006508">
    <property type="term" value="P:proteolysis"/>
    <property type="evidence" value="ECO:0007669"/>
    <property type="project" value="UniProtKB-KW"/>
</dbReference>
<evidence type="ECO:0000256" key="7">
    <source>
        <dbReference type="ARBA" id="ARBA00022670"/>
    </source>
</evidence>
<dbReference type="PATRIC" id="fig|284581.3.peg.4788"/>
<evidence type="ECO:0000256" key="8">
    <source>
        <dbReference type="ARBA" id="ARBA00022801"/>
    </source>
</evidence>
<evidence type="ECO:0000256" key="9">
    <source>
        <dbReference type="ARBA" id="ARBA00029605"/>
    </source>
</evidence>
<comment type="caution">
    <text evidence="11">The sequence shown here is derived from an EMBL/GenBank/DDBJ whole genome shotgun (WGS) entry which is preliminary data.</text>
</comment>
<dbReference type="PANTHER" id="PTHR43722:SF1">
    <property type="entry name" value="PROLINE IMINOPEPTIDASE"/>
    <property type="match status" value="1"/>
</dbReference>
<dbReference type="GO" id="GO:0005737">
    <property type="term" value="C:cytoplasm"/>
    <property type="evidence" value="ECO:0007669"/>
    <property type="project" value="UniProtKB-SubCell"/>
</dbReference>
<dbReference type="EC" id="3.4.11.5" evidence="4"/>
<reference evidence="12" key="1">
    <citation type="submission" date="2015-08" db="EMBL/GenBank/DDBJ databases">
        <title>Fjat-14210 dsm16467.</title>
        <authorList>
            <person name="Liu B."/>
            <person name="Wang J."/>
            <person name="Zhu Y."/>
            <person name="Liu G."/>
            <person name="Chen Q."/>
            <person name="Chen Z."/>
            <person name="Lan J."/>
            <person name="Che J."/>
            <person name="Ge C."/>
            <person name="Shi H."/>
            <person name="Pan Z."/>
            <person name="Liu X."/>
        </authorList>
    </citation>
    <scope>NUCLEOTIDE SEQUENCE [LARGE SCALE GENOMIC DNA]</scope>
    <source>
        <strain evidence="12">DSM 16467</strain>
    </source>
</reference>
<evidence type="ECO:0000313" key="12">
    <source>
        <dbReference type="Proteomes" id="UP000037558"/>
    </source>
</evidence>
<evidence type="ECO:0000256" key="6">
    <source>
        <dbReference type="ARBA" id="ARBA00022490"/>
    </source>
</evidence>
<proteinExistence type="inferred from homology"/>
<feature type="domain" description="AB hydrolase-1" evidence="10">
    <location>
        <begin position="30"/>
        <end position="289"/>
    </location>
</feature>
<keyword evidence="6" id="KW-0963">Cytoplasm</keyword>
<accession>A0A0M0KZL8</accession>
<comment type="similarity">
    <text evidence="3">Belongs to the peptidase S33 family.</text>
</comment>
<evidence type="ECO:0000256" key="2">
    <source>
        <dbReference type="ARBA" id="ARBA00004496"/>
    </source>
</evidence>
<dbReference type="InterPro" id="IPR029058">
    <property type="entry name" value="AB_hydrolase_fold"/>
</dbReference>
<organism evidence="11 12">
    <name type="scientific">Priestia koreensis</name>
    <dbReference type="NCBI Taxonomy" id="284581"/>
    <lineage>
        <taxon>Bacteria</taxon>
        <taxon>Bacillati</taxon>
        <taxon>Bacillota</taxon>
        <taxon>Bacilli</taxon>
        <taxon>Bacillales</taxon>
        <taxon>Bacillaceae</taxon>
        <taxon>Priestia</taxon>
    </lineage>
</organism>
<sequence length="307" mass="35366">MERGMIQGKYIECDGKKIFVEHYGQENEQAILYLHGGPGEGSYDFSYHQAYRLSRSFEVIIIEQRGVCRSEGINPGESLRLEDLIEDCECIRKQLGIKKWSVIGHSFGGYLSVRYALKYPQSIDHLILEGPTFDFALTAKALLKRTASLYSQYGQTEELKKCVAFMKTNPSTRELVEGYMDLSQGLGDKRMEIYRRHNSVSTDFSVYTDDEWEIFYDRSEIHYNLLRDEGRIFQSLLPLLADVTVPMLLLLGKYDVVTCEEQVNVFVAGAKEGAVYTFLNSAHTPHYEEEELFEEVVTKYLKEGYLR</sequence>
<keyword evidence="12" id="KW-1185">Reference proteome</keyword>
<dbReference type="OrthoDB" id="53505at2"/>
<keyword evidence="5" id="KW-0031">Aminopeptidase</keyword>
<gene>
    <name evidence="11" type="ORF">AMD01_13310</name>
</gene>
<dbReference type="InterPro" id="IPR000073">
    <property type="entry name" value="AB_hydrolase_1"/>
</dbReference>
<dbReference type="STRING" id="284581.AMD01_13310"/>
<comment type="subcellular location">
    <subcellularLocation>
        <location evidence="2">Cytoplasm</location>
    </subcellularLocation>
</comment>
<keyword evidence="8 11" id="KW-0378">Hydrolase</keyword>
<dbReference type="Pfam" id="PF00561">
    <property type="entry name" value="Abhydrolase_1"/>
    <property type="match status" value="1"/>
</dbReference>
<evidence type="ECO:0000259" key="10">
    <source>
        <dbReference type="Pfam" id="PF00561"/>
    </source>
</evidence>
<dbReference type="PANTHER" id="PTHR43722">
    <property type="entry name" value="PROLINE IMINOPEPTIDASE"/>
    <property type="match status" value="1"/>
</dbReference>
<dbReference type="SUPFAM" id="SSF53474">
    <property type="entry name" value="alpha/beta-Hydrolases"/>
    <property type="match status" value="1"/>
</dbReference>